<dbReference type="NCBIfam" id="NF004800">
    <property type="entry name" value="PRK06149.1"/>
    <property type="match status" value="1"/>
</dbReference>
<dbReference type="Gene3D" id="3.40.640.10">
    <property type="entry name" value="Type I PLP-dependent aspartate aminotransferase-like (Major domain)"/>
    <property type="match status" value="1"/>
</dbReference>
<comment type="similarity">
    <text evidence="1">Belongs to the class-III pyridoxal-phosphate-dependent aminotransferase family.</text>
</comment>
<dbReference type="Proteomes" id="UP000549913">
    <property type="component" value="Unassembled WGS sequence"/>
</dbReference>
<dbReference type="RefSeq" id="WP_179547021.1">
    <property type="nucleotide sequence ID" value="NZ_BSEW01000001.1"/>
</dbReference>
<dbReference type="AlphaFoldDB" id="A0A852SIU6"/>
<dbReference type="Gene3D" id="3.90.1200.10">
    <property type="match status" value="1"/>
</dbReference>
<dbReference type="PROSITE" id="PS00600">
    <property type="entry name" value="AA_TRANSFER_CLASS_3"/>
    <property type="match status" value="1"/>
</dbReference>
<dbReference type="GO" id="GO:0030170">
    <property type="term" value="F:pyridoxal phosphate binding"/>
    <property type="evidence" value="ECO:0007669"/>
    <property type="project" value="InterPro"/>
</dbReference>
<dbReference type="Pfam" id="PF00202">
    <property type="entry name" value="Aminotran_3"/>
    <property type="match status" value="1"/>
</dbReference>
<dbReference type="SUPFAM" id="SSF56112">
    <property type="entry name" value="Protein kinase-like (PK-like)"/>
    <property type="match status" value="1"/>
</dbReference>
<comment type="caution">
    <text evidence="3">The sequence shown here is derived from an EMBL/GenBank/DDBJ whole genome shotgun (WGS) entry which is preliminary data.</text>
</comment>
<dbReference type="GO" id="GO:0008483">
    <property type="term" value="F:transaminase activity"/>
    <property type="evidence" value="ECO:0007669"/>
    <property type="project" value="UniProtKB-KW"/>
</dbReference>
<dbReference type="Gene3D" id="3.90.1150.10">
    <property type="entry name" value="Aspartate Aminotransferase, domain 1"/>
    <property type="match status" value="1"/>
</dbReference>
<keyword evidence="3" id="KW-0808">Transferase</keyword>
<reference evidence="3 4" key="1">
    <citation type="submission" date="2020-07" db="EMBL/GenBank/DDBJ databases">
        <title>Sequencing the genomes of 1000 actinobacteria strains.</title>
        <authorList>
            <person name="Klenk H.-P."/>
        </authorList>
    </citation>
    <scope>NUCLEOTIDE SEQUENCE [LARGE SCALE GENOMIC DNA]</scope>
    <source>
        <strain evidence="3 4">DSM 26474</strain>
    </source>
</reference>
<evidence type="ECO:0000313" key="3">
    <source>
        <dbReference type="EMBL" id="NYD69754.1"/>
    </source>
</evidence>
<dbReference type="PANTHER" id="PTHR45688">
    <property type="match status" value="1"/>
</dbReference>
<dbReference type="InterPro" id="IPR015424">
    <property type="entry name" value="PyrdxlP-dep_Trfase"/>
</dbReference>
<evidence type="ECO:0000256" key="1">
    <source>
        <dbReference type="ARBA" id="ARBA00008954"/>
    </source>
</evidence>
<gene>
    <name evidence="3" type="ORF">BJ984_000912</name>
</gene>
<name>A0A852SIU6_9MICO</name>
<keyword evidence="4" id="KW-1185">Reference proteome</keyword>
<evidence type="ECO:0000256" key="2">
    <source>
        <dbReference type="ARBA" id="ARBA00022898"/>
    </source>
</evidence>
<proteinExistence type="inferred from homology"/>
<dbReference type="InterPro" id="IPR011009">
    <property type="entry name" value="Kinase-like_dom_sf"/>
</dbReference>
<dbReference type="EMBL" id="JACCBM010000001">
    <property type="protein sequence ID" value="NYD69754.1"/>
    <property type="molecule type" value="Genomic_DNA"/>
</dbReference>
<dbReference type="InterPro" id="IPR005814">
    <property type="entry name" value="Aminotrans_3"/>
</dbReference>
<keyword evidence="2" id="KW-0663">Pyridoxal phosphate</keyword>
<dbReference type="GO" id="GO:0016301">
    <property type="term" value="F:kinase activity"/>
    <property type="evidence" value="ECO:0007669"/>
    <property type="project" value="UniProtKB-KW"/>
</dbReference>
<dbReference type="InterPro" id="IPR049704">
    <property type="entry name" value="Aminotrans_3_PPA_site"/>
</dbReference>
<dbReference type="InterPro" id="IPR015422">
    <property type="entry name" value="PyrdxlP-dep_Trfase_small"/>
</dbReference>
<evidence type="ECO:0000313" key="4">
    <source>
        <dbReference type="Proteomes" id="UP000549913"/>
    </source>
</evidence>
<dbReference type="PANTHER" id="PTHR45688:SF13">
    <property type="entry name" value="ALANINE--GLYOXYLATE AMINOTRANSFERASE 2-LIKE"/>
    <property type="match status" value="1"/>
</dbReference>
<keyword evidence="3" id="KW-0032">Aminotransferase</keyword>
<dbReference type="InterPro" id="IPR015421">
    <property type="entry name" value="PyrdxlP-dep_Trfase_major"/>
</dbReference>
<protein>
    <submittedName>
        <fullName evidence="3">4-aminobutyrate aminotransferase-like enzyme/Ser/Thr protein kinase RdoA (MazF antagonist)</fullName>
    </submittedName>
</protein>
<accession>A0A852SIU6</accession>
<keyword evidence="3" id="KW-0418">Kinase</keyword>
<dbReference type="SUPFAM" id="SSF53383">
    <property type="entry name" value="PLP-dependent transferases"/>
    <property type="match status" value="1"/>
</dbReference>
<sequence>MHQPSAPRRSFAETVTAAPDVSEGQAAEIAAEVFGLAREGLEATSLGSQTDANFRLRPGPGAAPLLLKVANPSTSLAELEAQSAAADAVRASPGDVATPRTHPALTGEQVGTAVVDGAGLPVRLLDFLEGSTLSGPGYLAPSVVARLGTLAARSVQALAAFAHPGADRDLEWDLRNARHLVDDLLPFADAATGASLRAAMDTVWPVVEGLDPGLRRQVVHGDITDDNVVAQRDEAGRLQPFGVIDIGDVMHSWRIAELAVTCSSVLHHSDATVLSVLPAVTAFHALVPLEAAEVDALWPLVVARAATLVASAHHAAAIDPGNEYTAANAAHEHRILEVATSVPAPVVTAALRAALGLPAPGSLALGLRAPGLLAPSLPVPAATSPLLPGLVGRPLATLDLSTTSPALARGRFLDPDAERALAAATLAAEAPAVATRFGERRLTRTRLDDPHAPTAALGVELHLAEPQGVHAPWAGTVTVDGERMLLRSPTATLELTGLTPSTLGPAGTTPAAPAAVTAGDLLGSAATHLAIRVLHPDADPATTPWFATPELAEAWGALVGDPTSLLPDAAARASAGPHEGEGLLARRERSLAEVQEHYYAHPPQIERGWRHHLVDTHARAYLDMVNNVASVGHAHPRIADAVSAQLELLNTNSRFNYASIVEFSERLAGLLPDPLDTVFLVNSGSEAVDLALRIAWARAGHQHTVALREAYHGWTFASDAVSTSVADNPGALESRPPWIHALDTPNSYRGRHRGTDAARYGPEAVARIEQLARDGRAPAAFIAEPFYGNAGGLPLPDGYLRAIYPAVRAAGGLCIADEVQVGYGRLGEHFWGFEEQGVVPDIVTVAKAAGNGHPLGAVVTTREIADAYRSQGYFFSSAGGSPVSSVVGLAVLDIIRDEGLQENARVVGAHLKARLQALGERHALIGAVHGLGLYLGVEFVRDRVTLEPAPLETAAVCERMLTRGIIVQPTSDRQNVLKIKPPLTLTTADADRFADELDRVLTTGW</sequence>
<dbReference type="CDD" id="cd00610">
    <property type="entry name" value="OAT_like"/>
    <property type="match status" value="1"/>
</dbReference>
<organism evidence="3 4">
    <name type="scientific">Herbiconiux flava</name>
    <dbReference type="NCBI Taxonomy" id="881268"/>
    <lineage>
        <taxon>Bacteria</taxon>
        <taxon>Bacillati</taxon>
        <taxon>Actinomycetota</taxon>
        <taxon>Actinomycetes</taxon>
        <taxon>Micrococcales</taxon>
        <taxon>Microbacteriaceae</taxon>
        <taxon>Herbiconiux</taxon>
    </lineage>
</organism>